<gene>
    <name evidence="2" type="ORF">B9G39_19625</name>
</gene>
<dbReference type="EMBL" id="NDXW01000001">
    <property type="protein sequence ID" value="RDH45477.1"/>
    <property type="molecule type" value="Genomic_DNA"/>
</dbReference>
<dbReference type="AlphaFoldDB" id="A0A4P9VS53"/>
<reference evidence="2 3" key="1">
    <citation type="submission" date="2017-04" db="EMBL/GenBank/DDBJ databases">
        <title>Draft genome sequence of Zooshikella ganghwensis VG4 isolated from Red Sea sediments.</title>
        <authorList>
            <person name="Rehman Z."/>
            <person name="Alam I."/>
            <person name="Kamau A."/>
            <person name="Bajic V."/>
            <person name="Leiknes T."/>
        </authorList>
    </citation>
    <scope>NUCLEOTIDE SEQUENCE [LARGE SCALE GENOMIC DNA]</scope>
    <source>
        <strain evidence="2 3">VG4</strain>
    </source>
</reference>
<evidence type="ECO:0000313" key="2">
    <source>
        <dbReference type="EMBL" id="RDH45477.1"/>
    </source>
</evidence>
<proteinExistence type="predicted"/>
<keyword evidence="1" id="KW-1133">Transmembrane helix</keyword>
<keyword evidence="3" id="KW-1185">Reference proteome</keyword>
<evidence type="ECO:0000256" key="1">
    <source>
        <dbReference type="SAM" id="Phobius"/>
    </source>
</evidence>
<evidence type="ECO:0000313" key="3">
    <source>
        <dbReference type="Proteomes" id="UP000257039"/>
    </source>
</evidence>
<feature type="transmembrane region" description="Helical" evidence="1">
    <location>
        <begin position="36"/>
        <end position="54"/>
    </location>
</feature>
<feature type="transmembrane region" description="Helical" evidence="1">
    <location>
        <begin position="66"/>
        <end position="84"/>
    </location>
</feature>
<sequence length="88" mass="9581">MESIQLIFMLSTLLLAGVLTAVKTKGDRTPVRGLKFLGILVSSVPIIGVIQGIIVRKRLPLYSDACFIQAIYCGIGYVIITQVLPKYA</sequence>
<dbReference type="Proteomes" id="UP000257039">
    <property type="component" value="Unassembled WGS sequence"/>
</dbReference>
<organism evidence="2 3">
    <name type="scientific">Zooshikella ganghwensis</name>
    <dbReference type="NCBI Taxonomy" id="202772"/>
    <lineage>
        <taxon>Bacteria</taxon>
        <taxon>Pseudomonadati</taxon>
        <taxon>Pseudomonadota</taxon>
        <taxon>Gammaproteobacteria</taxon>
        <taxon>Oceanospirillales</taxon>
        <taxon>Zooshikellaceae</taxon>
        <taxon>Zooshikella</taxon>
    </lineage>
</organism>
<dbReference type="RefSeq" id="WP_094788428.1">
    <property type="nucleotide sequence ID" value="NZ_JAEVHG010000001.1"/>
</dbReference>
<accession>A0A4P9VS53</accession>
<keyword evidence="1" id="KW-0812">Transmembrane</keyword>
<name>A0A4P9VS53_9GAMM</name>
<comment type="caution">
    <text evidence="2">The sequence shown here is derived from an EMBL/GenBank/DDBJ whole genome shotgun (WGS) entry which is preliminary data.</text>
</comment>
<protein>
    <submittedName>
        <fullName evidence="2">Uncharacterized protein</fullName>
    </submittedName>
</protein>
<keyword evidence="1" id="KW-0472">Membrane</keyword>